<evidence type="ECO:0000256" key="1">
    <source>
        <dbReference type="SAM" id="MobiDB-lite"/>
    </source>
</evidence>
<dbReference type="EMBL" id="JAVUPU010000001">
    <property type="protein sequence ID" value="MDT9597913.1"/>
    <property type="molecule type" value="Genomic_DNA"/>
</dbReference>
<keyword evidence="4" id="KW-1185">Reference proteome</keyword>
<reference evidence="3 4" key="1">
    <citation type="submission" date="2023-05" db="EMBL/GenBank/DDBJ databases">
        <authorList>
            <person name="Guo Y."/>
        </authorList>
    </citation>
    <scope>NUCLEOTIDE SEQUENCE [LARGE SCALE GENOMIC DNA]</scope>
    <source>
        <strain evidence="3 4">GR2756</strain>
    </source>
</reference>
<dbReference type="InterPro" id="IPR052754">
    <property type="entry name" value="NTPase_KAP_P-loop"/>
</dbReference>
<name>A0ABU3Q4N0_9SPHN</name>
<dbReference type="Proteomes" id="UP001259572">
    <property type="component" value="Unassembled WGS sequence"/>
</dbReference>
<dbReference type="Gene3D" id="3.40.50.300">
    <property type="entry name" value="P-loop containing nucleotide triphosphate hydrolases"/>
    <property type="match status" value="1"/>
</dbReference>
<comment type="caution">
    <text evidence="3">The sequence shown here is derived from an EMBL/GenBank/DDBJ whole genome shotgun (WGS) entry which is preliminary data.</text>
</comment>
<organism evidence="3 4">
    <name type="scientific">Sphingosinicella rhizophila</name>
    <dbReference type="NCBI Taxonomy" id="3050082"/>
    <lineage>
        <taxon>Bacteria</taxon>
        <taxon>Pseudomonadati</taxon>
        <taxon>Pseudomonadota</taxon>
        <taxon>Alphaproteobacteria</taxon>
        <taxon>Sphingomonadales</taxon>
        <taxon>Sphingosinicellaceae</taxon>
        <taxon>Sphingosinicella</taxon>
    </lineage>
</organism>
<accession>A0ABU3Q4N0</accession>
<dbReference type="SUPFAM" id="SSF52540">
    <property type="entry name" value="P-loop containing nucleoside triphosphate hydrolases"/>
    <property type="match status" value="1"/>
</dbReference>
<proteinExistence type="predicted"/>
<evidence type="ECO:0000313" key="4">
    <source>
        <dbReference type="Proteomes" id="UP001259572"/>
    </source>
</evidence>
<dbReference type="InterPro" id="IPR027417">
    <property type="entry name" value="P-loop_NTPase"/>
</dbReference>
<evidence type="ECO:0000259" key="2">
    <source>
        <dbReference type="Pfam" id="PF07693"/>
    </source>
</evidence>
<evidence type="ECO:0000313" key="3">
    <source>
        <dbReference type="EMBL" id="MDT9597913.1"/>
    </source>
</evidence>
<feature type="region of interest" description="Disordered" evidence="1">
    <location>
        <begin position="1"/>
        <end position="21"/>
    </location>
</feature>
<gene>
    <name evidence="3" type="ORF">RQX22_03000</name>
</gene>
<protein>
    <submittedName>
        <fullName evidence="3">P-loop NTPase fold protein</fullName>
    </submittedName>
</protein>
<dbReference type="PANTHER" id="PTHR22674">
    <property type="entry name" value="NTPASE, KAP FAMILY P-LOOP DOMAIN-CONTAINING 1"/>
    <property type="match status" value="1"/>
</dbReference>
<dbReference type="PANTHER" id="PTHR22674:SF6">
    <property type="entry name" value="NTPASE KAP FAMILY P-LOOP DOMAIN-CONTAINING PROTEIN 1"/>
    <property type="match status" value="1"/>
</dbReference>
<dbReference type="RefSeq" id="WP_315723469.1">
    <property type="nucleotide sequence ID" value="NZ_JAVUPU010000001.1"/>
</dbReference>
<feature type="domain" description="KAP NTPase" evidence="2">
    <location>
        <begin position="32"/>
        <end position="317"/>
    </location>
</feature>
<dbReference type="Pfam" id="PF07693">
    <property type="entry name" value="KAP_NTPase"/>
    <property type="match status" value="1"/>
</dbReference>
<sequence>MSDVDGLYTSTSGSLTADRPRTKLDEDELGYRDFAEAVAAGLAGRAGNDGLVIAIHGKWGSGKTTAVNMAVDALERREAGKGEDERTIVVRFNPWWFSEQKDLTRAFFTELTASIGKRLSAGVRDGLRTMAKKVTGAGELVSSILAWTPAGPAAKQIAELVKAAGEEIADERSLDDVRSDLAKALEKEARSIVVIIDDVDRLPGDEARQIFRLVKSVADLPRVTYLLVFDRDIATRTLERPADADSPEWLEKIIQASFDLPPVAQADLNRLFLKRLNAIVGNAPVPDIVRWGNTFHGAVVPWLRTARDVGRLANALAMAWPAVRKEVDVADFVAIETMRLFEPRLYAFVRNHGHDLTGTEPNDSSREAREEFGAVLLANVEPERRKRAERALRYLFPRLDAIFANTWHGGDWRNAERERRITSKRRFLVYFSLGLGDGIISTAEMAALRASFTDPKATRRLVQGYVDQPRRAGGTRAAVLLDALMAEVDAELEGGDEAAARALLAAADLFLNAADGDRSPEGLPKIWAVSFAIDPLLNRLDAKTIATLLSDAIDGPSPRVATFFVTIMSGEHGRVGKEEAKPKAERRLSLTMVKRLEQRLAERVARDAQSGALIQQRDAASQIWAWERHAGAEPIKLWIEANLDTVGFAPWLMMTFTGEGTAHGFGDMVGKRIHTVSRESLETFVDVDRLAAIAEQRITNGVDQDKAAKHFLDGLQARF</sequence>
<dbReference type="InterPro" id="IPR011646">
    <property type="entry name" value="KAP_P-loop"/>
</dbReference>